<organism evidence="1">
    <name type="scientific">mine drainage metagenome</name>
    <dbReference type="NCBI Taxonomy" id="410659"/>
    <lineage>
        <taxon>unclassified sequences</taxon>
        <taxon>metagenomes</taxon>
        <taxon>ecological metagenomes</taxon>
    </lineage>
</organism>
<feature type="non-terminal residue" evidence="1">
    <location>
        <position position="173"/>
    </location>
</feature>
<proteinExistence type="predicted"/>
<reference evidence="1" key="1">
    <citation type="submission" date="2013-08" db="EMBL/GenBank/DDBJ databases">
        <authorList>
            <person name="Mendez C."/>
            <person name="Richter M."/>
            <person name="Ferrer M."/>
            <person name="Sanchez J."/>
        </authorList>
    </citation>
    <scope>NUCLEOTIDE SEQUENCE</scope>
</reference>
<protein>
    <submittedName>
        <fullName evidence="1">RNA-binding protein snRNP</fullName>
    </submittedName>
</protein>
<sequence>GLTRGDAAGGLRVLLELFGTGNLIVGQGETIAAAATVHRWAHRTVRPGSPYARAPARPDPWTLSKEAVEDLLLQSRSDLTSTLAARLGLGGPLAEETVARLGVDGGAPATDDASGRAARIVDALRGLLDELGPAPAGWLYRRGNAPVDVTPFAARRWSGVADIEVQTYPTFSE</sequence>
<dbReference type="Pfam" id="PF05833">
    <property type="entry name" value="NFACT_N"/>
    <property type="match status" value="1"/>
</dbReference>
<feature type="non-terminal residue" evidence="1">
    <location>
        <position position="1"/>
    </location>
</feature>
<gene>
    <name evidence="1" type="ORF">B1A_02053</name>
</gene>
<evidence type="ECO:0000313" key="1">
    <source>
        <dbReference type="EMBL" id="EQD78833.1"/>
    </source>
</evidence>
<dbReference type="AlphaFoldDB" id="T1CBW0"/>
<dbReference type="EMBL" id="AUZX01001538">
    <property type="protein sequence ID" value="EQD78833.1"/>
    <property type="molecule type" value="Genomic_DNA"/>
</dbReference>
<reference evidence="1" key="2">
    <citation type="journal article" date="2014" name="ISME J.">
        <title>Microbial stratification in low pH oxic and suboxic macroscopic growths along an acid mine drainage.</title>
        <authorList>
            <person name="Mendez-Garcia C."/>
            <person name="Mesa V."/>
            <person name="Sprenger R.R."/>
            <person name="Richter M."/>
            <person name="Diez M.S."/>
            <person name="Solano J."/>
            <person name="Bargiela R."/>
            <person name="Golyshina O.V."/>
            <person name="Manteca A."/>
            <person name="Ramos J.L."/>
            <person name="Gallego J.R."/>
            <person name="Llorente I."/>
            <person name="Martins Dos Santos V.A."/>
            <person name="Jensen O.N."/>
            <person name="Pelaez A.I."/>
            <person name="Sanchez J."/>
            <person name="Ferrer M."/>
        </authorList>
    </citation>
    <scope>NUCLEOTIDE SEQUENCE</scope>
</reference>
<comment type="caution">
    <text evidence="1">The sequence shown here is derived from an EMBL/GenBank/DDBJ whole genome shotgun (WGS) entry which is preliminary data.</text>
</comment>
<accession>T1CBW0</accession>
<name>T1CBW0_9ZZZZ</name>